<dbReference type="EMBL" id="JAGZSV010000209">
    <property type="protein sequence ID" value="MBS6941513.1"/>
    <property type="molecule type" value="Genomic_DNA"/>
</dbReference>
<name>A0A943UZE4_9ACTN</name>
<reference evidence="1" key="1">
    <citation type="submission" date="2021-02" db="EMBL/GenBank/DDBJ databases">
        <title>Infant gut strain persistence is associated with maternal origin, phylogeny, and functional potential including surface adhesion and iron acquisition.</title>
        <authorList>
            <person name="Lou Y.C."/>
        </authorList>
    </citation>
    <scope>NUCLEOTIDE SEQUENCE</scope>
    <source>
        <strain evidence="1">L2_039_000G1_dasL2_039_000G1_concoct_11</strain>
    </source>
</reference>
<dbReference type="SUPFAM" id="SSF101386">
    <property type="entry name" value="all-alpha NTP pyrophosphatases"/>
    <property type="match status" value="1"/>
</dbReference>
<gene>
    <name evidence="1" type="ORF">KH142_08630</name>
</gene>
<organism evidence="1 2">
    <name type="scientific">Slackia piriformis</name>
    <dbReference type="NCBI Taxonomy" id="626934"/>
    <lineage>
        <taxon>Bacteria</taxon>
        <taxon>Bacillati</taxon>
        <taxon>Actinomycetota</taxon>
        <taxon>Coriobacteriia</taxon>
        <taxon>Eggerthellales</taxon>
        <taxon>Eggerthellaceae</taxon>
        <taxon>Slackia</taxon>
    </lineage>
</organism>
<dbReference type="Gene3D" id="1.10.287.1080">
    <property type="entry name" value="MazG-like"/>
    <property type="match status" value="1"/>
</dbReference>
<evidence type="ECO:0000313" key="2">
    <source>
        <dbReference type="Proteomes" id="UP000727506"/>
    </source>
</evidence>
<proteinExistence type="predicted"/>
<dbReference type="AlphaFoldDB" id="A0A943UZE4"/>
<protein>
    <submittedName>
        <fullName evidence="1">Uncharacterized protein</fullName>
    </submittedName>
</protein>
<dbReference type="Proteomes" id="UP000727506">
    <property type="component" value="Unassembled WGS sequence"/>
</dbReference>
<evidence type="ECO:0000313" key="1">
    <source>
        <dbReference type="EMBL" id="MBS6941513.1"/>
    </source>
</evidence>
<accession>A0A943UZE4</accession>
<comment type="caution">
    <text evidence="1">The sequence shown here is derived from an EMBL/GenBank/DDBJ whole genome shotgun (WGS) entry which is preliminary data.</text>
</comment>
<sequence>MDEVAIGSVRPFPSAAPDKAQAIKVLEEAAEVFGAWQLRAESAEIGLSTRWIDEDLLEELADCITACANLAAALGAHDLRPYIGACERKNAERGRYGR</sequence>